<dbReference type="Proteomes" id="UP001150062">
    <property type="component" value="Unassembled WGS sequence"/>
</dbReference>
<feature type="compositionally biased region" description="Low complexity" evidence="1">
    <location>
        <begin position="1126"/>
        <end position="1196"/>
    </location>
</feature>
<evidence type="ECO:0000256" key="1">
    <source>
        <dbReference type="SAM" id="MobiDB-lite"/>
    </source>
</evidence>
<feature type="region of interest" description="Disordered" evidence="1">
    <location>
        <begin position="1124"/>
        <end position="1196"/>
    </location>
</feature>
<evidence type="ECO:0008006" key="4">
    <source>
        <dbReference type="Google" id="ProtNLM"/>
    </source>
</evidence>
<feature type="compositionally biased region" description="Low complexity" evidence="1">
    <location>
        <begin position="413"/>
        <end position="429"/>
    </location>
</feature>
<feature type="compositionally biased region" description="Polar residues" evidence="1">
    <location>
        <begin position="440"/>
        <end position="455"/>
    </location>
</feature>
<feature type="region of interest" description="Disordered" evidence="1">
    <location>
        <begin position="597"/>
        <end position="618"/>
    </location>
</feature>
<feature type="compositionally biased region" description="Low complexity" evidence="1">
    <location>
        <begin position="379"/>
        <end position="396"/>
    </location>
</feature>
<keyword evidence="3" id="KW-1185">Reference proteome</keyword>
<feature type="compositionally biased region" description="Low complexity" evidence="1">
    <location>
        <begin position="456"/>
        <end position="471"/>
    </location>
</feature>
<organism evidence="2 3">
    <name type="scientific">Anaeramoeba flamelloides</name>
    <dbReference type="NCBI Taxonomy" id="1746091"/>
    <lineage>
        <taxon>Eukaryota</taxon>
        <taxon>Metamonada</taxon>
        <taxon>Anaeramoebidae</taxon>
        <taxon>Anaeramoeba</taxon>
    </lineage>
</organism>
<dbReference type="EMBL" id="JAOAOG010000133">
    <property type="protein sequence ID" value="KAJ6246487.1"/>
    <property type="molecule type" value="Genomic_DNA"/>
</dbReference>
<dbReference type="InterPro" id="IPR036872">
    <property type="entry name" value="CH_dom_sf"/>
</dbReference>
<comment type="caution">
    <text evidence="2">The sequence shown here is derived from an EMBL/GenBank/DDBJ whole genome shotgun (WGS) entry which is preliminary data.</text>
</comment>
<gene>
    <name evidence="2" type="ORF">M0813_19154</name>
</gene>
<protein>
    <recommendedName>
        <fullName evidence="4">Calponin-homology (CH) domain-containing protein</fullName>
    </recommendedName>
</protein>
<sequence length="1863" mass="218444">MSSYVNSWLSHILKDRVKPQDPSVLSVYLCNAINKLFPNSIEKVDRYQPLENLNSFLEVLKKFGTTLPTPIPKATVLLDRKNRSTLAQMLYSFTKDVLTSTHLKTLFQEEGTWQRSLSYLDLTTLTSTNKIDLQTAVERSFISGGAEFEVNLVSPAINKIIHNNKKSQNRSQKDLLKLNLPTIKIQLLLKGTKIIIFNSEFYLKLQIKDISGLKLLICDPRYLQFNTQDGTNLYLMFCDAFCSSFFSRLLRMLKRYPPQRLESHYPINGKIIGYSKEYRALMMRCIAKGTAIFPLMYSSDLKNQQMINTKEINTELQYPILLYLNRRGIHVGGINSKSPIIKLNYLYDSEQILFSKSQIPVANTDISLPPTPVKKKNISSDININNNSSSSSNSNSTGDKNKKARSHSEGRNKGNISRNNKNKNSNSSNNKKKDSRNINLLSSPMIGSSSALTITDSNSDSENSLSENSENSSIYFEKDLVSFKLTKQKQKKQKKKMKNKSDSLIQLSNNLNNDQGTFLNSSSSSSVLINESEKKTNHRKGSSTIGTEENLFKLISSFSNDDLVVKEQQIETLAEWEEDSVICLQEKQNREGVILTIKSRENENSNKKRHKSKSKRSKRNKQLTCKFIAEHCDSVEHLQNCIDFCQKLYSSNKNDLEKNLLLLSPQDNKALIMLPRFSIFKDTTINSKLNYKFNPIKEKVITFSNIIYYETNFNRNGNPIIFQRNSFTNSIIFFSDFSSFYLNNLTCESNDNGNSNNKIKKIICLAKNLIFTQKNKYFQKFKDRIHQNLLKQTITFNLSILSSSKKTLLYRWESANLVLRKKSFQIFQNDICEIHLPYSITNRIIIHPGLNNLFCLIINLEFSIIINVKNSKERDLITNTFISFLNRYLKLDEKQSNQKNKNLKKSDIIIYLNNNSNKFDLINRNSDDVDSDDVDSDDVDSDVDKNDDNIDIDDDDDKKANDQKNTDKIFNLNIFKNEINKKIQKSKFNYNYIFTKKTKNTSINQNFNQTSNYNLYLFDSFWNSCGLMKIKLFVDHFKIKYGEKIINRYYNKYVSFFLINPNCNQGKFIIDEFNTIFVGFQNNIEKIGFINDLKLKIKNYLKEYYFNPIKFKNIKLKFSMLKNEQNEQNEQNQPPQNQFQQNEQNQNEQNEQNEQKEQNQQNEQNEQNDQNEQNEQNYQNEQNEQNEQNDQNEQNQQNQKIVTIDYIIFPLKGSEIIIHPNKKNVIKLSFVNGHIVTFIMCSPKITRIFLSIYLTMMKSQKNLNSSLFFQVKLTDSKIKTPEKINLILTPLYLYLNKINNNYNKNKNINKNKNDHKKNDIIKKNLKIPLANINLDFYFKQGENLLLEIKNMNTYLLKFSRASLANKFNNKCLNYLDKCKFSNFIENDVKNYFFVITFYHNSRSTTIFPIAPFGTISLTKKKLIINVDFSSESKQEFAFSEKISACVSEFNSNKILLTLPSNIKYLLSFKKEIHQEEFLFIINKYSNQVKMEIQNINIDKKDDDHVGSDDYSDSEDYQSIENEIKNLNLNQIIRDNNNDDDDNDNHDNDNDWKPKIIYQIQLFNKVQKNWISSTISIYKKKLKIDSEKKVYLDSLLKVNVFMNQQKQKTTLKIIFDRLKKELFIKFLDLDQKNNFLRQYSETILILSNENENNDYNEYDNLDEKAKLIKKKWDLIEYNIKFTALNSKKLINGQLTFKTSIGEMKIKNKKNEIIYNWIMDKSFKILNNKNQNNLIRMDYQNGDQVVDITFNSTDEIRQLNSRIEYYFENIFQTIKIWIFYSGKRRDEVANIRCENDGIQIWFYEKQIKNKFLYHNININKKLNSKNLINITFKKKLLLIMFPNEKLKNTFLKLSDAKINNWKNEK</sequence>
<feature type="region of interest" description="Disordered" evidence="1">
    <location>
        <begin position="928"/>
        <end position="959"/>
    </location>
</feature>
<feature type="region of interest" description="Disordered" evidence="1">
    <location>
        <begin position="364"/>
        <end position="471"/>
    </location>
</feature>
<name>A0ABQ8YPF0_9EUKA</name>
<evidence type="ECO:0000313" key="2">
    <source>
        <dbReference type="EMBL" id="KAJ6246487.1"/>
    </source>
</evidence>
<dbReference type="CDD" id="cd00014">
    <property type="entry name" value="CH_SF"/>
    <property type="match status" value="1"/>
</dbReference>
<accession>A0ABQ8YPF0</accession>
<feature type="region of interest" description="Disordered" evidence="1">
    <location>
        <begin position="512"/>
        <end position="543"/>
    </location>
</feature>
<feature type="compositionally biased region" description="Acidic residues" evidence="1">
    <location>
        <begin position="928"/>
        <end position="941"/>
    </location>
</feature>
<proteinExistence type="predicted"/>
<feature type="compositionally biased region" description="Basic residues" evidence="1">
    <location>
        <begin position="607"/>
        <end position="618"/>
    </location>
</feature>
<dbReference type="SUPFAM" id="SSF47576">
    <property type="entry name" value="Calponin-homology domain, CH-domain"/>
    <property type="match status" value="1"/>
</dbReference>
<evidence type="ECO:0000313" key="3">
    <source>
        <dbReference type="Proteomes" id="UP001150062"/>
    </source>
</evidence>
<reference evidence="2" key="1">
    <citation type="submission" date="2022-08" db="EMBL/GenBank/DDBJ databases">
        <title>Novel sulfate-reducing endosymbionts in the free-living metamonad Anaeramoeba.</title>
        <authorList>
            <person name="Jerlstrom-Hultqvist J."/>
            <person name="Cepicka I."/>
            <person name="Gallot-Lavallee L."/>
            <person name="Salas-Leiva D."/>
            <person name="Curtis B.A."/>
            <person name="Zahonova K."/>
            <person name="Pipaliya S."/>
            <person name="Dacks J."/>
            <person name="Roger A.J."/>
        </authorList>
    </citation>
    <scope>NUCLEOTIDE SEQUENCE</scope>
    <source>
        <strain evidence="2">Schooner1</strain>
    </source>
</reference>